<dbReference type="KEGG" id="cput:CONPUDRAFT_165875"/>
<protein>
    <submittedName>
        <fullName evidence="1">Uncharacterized protein</fullName>
    </submittedName>
</protein>
<dbReference type="Proteomes" id="UP000053558">
    <property type="component" value="Unassembled WGS sequence"/>
</dbReference>
<keyword evidence="2" id="KW-1185">Reference proteome</keyword>
<comment type="caution">
    <text evidence="1">The sequence shown here is derived from an EMBL/GenBank/DDBJ whole genome shotgun (WGS) entry which is preliminary data.</text>
</comment>
<dbReference type="GeneID" id="19205417"/>
<organism evidence="1 2">
    <name type="scientific">Coniophora puteana (strain RWD-64-598)</name>
    <name type="common">Brown rot fungus</name>
    <dbReference type="NCBI Taxonomy" id="741705"/>
    <lineage>
        <taxon>Eukaryota</taxon>
        <taxon>Fungi</taxon>
        <taxon>Dikarya</taxon>
        <taxon>Basidiomycota</taxon>
        <taxon>Agaricomycotina</taxon>
        <taxon>Agaricomycetes</taxon>
        <taxon>Agaricomycetidae</taxon>
        <taxon>Boletales</taxon>
        <taxon>Coniophorineae</taxon>
        <taxon>Coniophoraceae</taxon>
        <taxon>Coniophora</taxon>
    </lineage>
</organism>
<gene>
    <name evidence="1" type="ORF">CONPUDRAFT_165875</name>
</gene>
<proteinExistence type="predicted"/>
<name>A0A5M3MMS3_CONPW</name>
<dbReference type="Gene3D" id="3.40.50.1820">
    <property type="entry name" value="alpha/beta hydrolase"/>
    <property type="match status" value="1"/>
</dbReference>
<evidence type="ECO:0000313" key="1">
    <source>
        <dbReference type="EMBL" id="EIW80310.1"/>
    </source>
</evidence>
<dbReference type="SUPFAM" id="SSF53474">
    <property type="entry name" value="alpha/beta-Hydrolases"/>
    <property type="match status" value="1"/>
</dbReference>
<dbReference type="RefSeq" id="XP_007769290.1">
    <property type="nucleotide sequence ID" value="XM_007771100.1"/>
</dbReference>
<dbReference type="EMBL" id="JH711579">
    <property type="protein sequence ID" value="EIW80310.1"/>
    <property type="molecule type" value="Genomic_DNA"/>
</dbReference>
<dbReference type="InterPro" id="IPR029058">
    <property type="entry name" value="AB_hydrolase_fold"/>
</dbReference>
<dbReference type="AlphaFoldDB" id="A0A5M3MMS3"/>
<evidence type="ECO:0000313" key="2">
    <source>
        <dbReference type="Proteomes" id="UP000053558"/>
    </source>
</evidence>
<sequence>MNKEEADPSSAPGIAINGTPFASEAIRACAHSHLVAELPIQALDVVPIRARLVHERAERRRSSGIPLDTPARSTQLTRAQQPLEYMGEASEDLEVSYSALTIDPVNTRTQLRNYYVDSPLPLSRNSLHIIIIVDQHSFGSSTAPPGVQGSSHFANLTACINTILDHVEAQIVICMGHDWRPVLYYEAVRRRPDFFAGIVGVTVPQAALYQFRSRPALPQPPQSVLLRTRASEIAEG</sequence>
<reference evidence="2" key="1">
    <citation type="journal article" date="2012" name="Science">
        <title>The Paleozoic origin of enzymatic lignin decomposition reconstructed from 31 fungal genomes.</title>
        <authorList>
            <person name="Floudas D."/>
            <person name="Binder M."/>
            <person name="Riley R."/>
            <person name="Barry K."/>
            <person name="Blanchette R.A."/>
            <person name="Henrissat B."/>
            <person name="Martinez A.T."/>
            <person name="Otillar R."/>
            <person name="Spatafora J.W."/>
            <person name="Yadav J.S."/>
            <person name="Aerts A."/>
            <person name="Benoit I."/>
            <person name="Boyd A."/>
            <person name="Carlson A."/>
            <person name="Copeland A."/>
            <person name="Coutinho P.M."/>
            <person name="de Vries R.P."/>
            <person name="Ferreira P."/>
            <person name="Findley K."/>
            <person name="Foster B."/>
            <person name="Gaskell J."/>
            <person name="Glotzer D."/>
            <person name="Gorecki P."/>
            <person name="Heitman J."/>
            <person name="Hesse C."/>
            <person name="Hori C."/>
            <person name="Igarashi K."/>
            <person name="Jurgens J.A."/>
            <person name="Kallen N."/>
            <person name="Kersten P."/>
            <person name="Kohler A."/>
            <person name="Kuees U."/>
            <person name="Kumar T.K.A."/>
            <person name="Kuo A."/>
            <person name="LaButti K."/>
            <person name="Larrondo L.F."/>
            <person name="Lindquist E."/>
            <person name="Ling A."/>
            <person name="Lombard V."/>
            <person name="Lucas S."/>
            <person name="Lundell T."/>
            <person name="Martin R."/>
            <person name="McLaughlin D.J."/>
            <person name="Morgenstern I."/>
            <person name="Morin E."/>
            <person name="Murat C."/>
            <person name="Nagy L.G."/>
            <person name="Nolan M."/>
            <person name="Ohm R.A."/>
            <person name="Patyshakuliyeva A."/>
            <person name="Rokas A."/>
            <person name="Ruiz-Duenas F.J."/>
            <person name="Sabat G."/>
            <person name="Salamov A."/>
            <person name="Samejima M."/>
            <person name="Schmutz J."/>
            <person name="Slot J.C."/>
            <person name="St John F."/>
            <person name="Stenlid J."/>
            <person name="Sun H."/>
            <person name="Sun S."/>
            <person name="Syed K."/>
            <person name="Tsang A."/>
            <person name="Wiebenga A."/>
            <person name="Young D."/>
            <person name="Pisabarro A."/>
            <person name="Eastwood D.C."/>
            <person name="Martin F."/>
            <person name="Cullen D."/>
            <person name="Grigoriev I.V."/>
            <person name="Hibbett D.S."/>
        </authorList>
    </citation>
    <scope>NUCLEOTIDE SEQUENCE [LARGE SCALE GENOMIC DNA]</scope>
    <source>
        <strain evidence="2">RWD-64-598 SS2</strain>
    </source>
</reference>
<accession>A0A5M3MMS3</accession>